<feature type="domain" description="O-antigen ligase-related" evidence="6">
    <location>
        <begin position="197"/>
        <end position="335"/>
    </location>
</feature>
<feature type="transmembrane region" description="Helical" evidence="5">
    <location>
        <begin position="318"/>
        <end position="341"/>
    </location>
</feature>
<comment type="caution">
    <text evidence="7">The sequence shown here is derived from an EMBL/GenBank/DDBJ whole genome shotgun (WGS) entry which is preliminary data.</text>
</comment>
<reference evidence="7 8" key="1">
    <citation type="journal article" date="2016" name="Nat. Commun.">
        <title>Thousands of microbial genomes shed light on interconnected biogeochemical processes in an aquifer system.</title>
        <authorList>
            <person name="Anantharaman K."/>
            <person name="Brown C.T."/>
            <person name="Hug L.A."/>
            <person name="Sharon I."/>
            <person name="Castelle C.J."/>
            <person name="Probst A.J."/>
            <person name="Thomas B.C."/>
            <person name="Singh A."/>
            <person name="Wilkins M.J."/>
            <person name="Karaoz U."/>
            <person name="Brodie E.L."/>
            <person name="Williams K.H."/>
            <person name="Hubbard S.S."/>
            <person name="Banfield J.F."/>
        </authorList>
    </citation>
    <scope>NUCLEOTIDE SEQUENCE [LARGE SCALE GENOMIC DNA]</scope>
</reference>
<dbReference type="InterPro" id="IPR051533">
    <property type="entry name" value="WaaL-like"/>
</dbReference>
<organism evidence="7 8">
    <name type="scientific">Candidatus Curtissbacteria bacterium RIFCSPHIGHO2_02_FULL_40_16b</name>
    <dbReference type="NCBI Taxonomy" id="1797714"/>
    <lineage>
        <taxon>Bacteria</taxon>
        <taxon>Candidatus Curtissiibacteriota</taxon>
    </lineage>
</organism>
<feature type="transmembrane region" description="Helical" evidence="5">
    <location>
        <begin position="125"/>
        <end position="143"/>
    </location>
</feature>
<feature type="transmembrane region" description="Helical" evidence="5">
    <location>
        <begin position="30"/>
        <end position="51"/>
    </location>
</feature>
<accession>A0A1F5G855</accession>
<evidence type="ECO:0000256" key="1">
    <source>
        <dbReference type="ARBA" id="ARBA00004141"/>
    </source>
</evidence>
<keyword evidence="4 5" id="KW-0472">Membrane</keyword>
<feature type="transmembrane region" description="Helical" evidence="5">
    <location>
        <begin position="91"/>
        <end position="113"/>
    </location>
</feature>
<evidence type="ECO:0000313" key="8">
    <source>
        <dbReference type="Proteomes" id="UP000177369"/>
    </source>
</evidence>
<comment type="subcellular location">
    <subcellularLocation>
        <location evidence="1">Membrane</location>
        <topology evidence="1">Multi-pass membrane protein</topology>
    </subcellularLocation>
</comment>
<dbReference type="Proteomes" id="UP000177369">
    <property type="component" value="Unassembled WGS sequence"/>
</dbReference>
<feature type="transmembrane region" description="Helical" evidence="5">
    <location>
        <begin position="282"/>
        <end position="303"/>
    </location>
</feature>
<dbReference type="GO" id="GO:0016020">
    <property type="term" value="C:membrane"/>
    <property type="evidence" value="ECO:0007669"/>
    <property type="project" value="UniProtKB-SubCell"/>
</dbReference>
<feature type="transmembrane region" description="Helical" evidence="5">
    <location>
        <begin position="63"/>
        <end position="85"/>
    </location>
</feature>
<evidence type="ECO:0000256" key="3">
    <source>
        <dbReference type="ARBA" id="ARBA00022989"/>
    </source>
</evidence>
<feature type="transmembrane region" description="Helical" evidence="5">
    <location>
        <begin position="170"/>
        <end position="188"/>
    </location>
</feature>
<dbReference type="STRING" id="1797714.A3D04_03145"/>
<proteinExistence type="predicted"/>
<feature type="transmembrane region" description="Helical" evidence="5">
    <location>
        <begin position="195"/>
        <end position="226"/>
    </location>
</feature>
<dbReference type="EMBL" id="MFBD01000040">
    <property type="protein sequence ID" value="OGD88027.1"/>
    <property type="molecule type" value="Genomic_DNA"/>
</dbReference>
<evidence type="ECO:0000256" key="4">
    <source>
        <dbReference type="ARBA" id="ARBA00023136"/>
    </source>
</evidence>
<keyword evidence="2 5" id="KW-0812">Transmembrane</keyword>
<dbReference type="InterPro" id="IPR007016">
    <property type="entry name" value="O-antigen_ligase-rel_domated"/>
</dbReference>
<feature type="transmembrane region" description="Helical" evidence="5">
    <location>
        <begin position="232"/>
        <end position="248"/>
    </location>
</feature>
<dbReference type="PANTHER" id="PTHR37422">
    <property type="entry name" value="TEICHURONIC ACID BIOSYNTHESIS PROTEIN TUAE"/>
    <property type="match status" value="1"/>
</dbReference>
<gene>
    <name evidence="7" type="ORF">A3D04_03145</name>
</gene>
<keyword evidence="3 5" id="KW-1133">Transmembrane helix</keyword>
<feature type="transmembrane region" description="Helical" evidence="5">
    <location>
        <begin position="375"/>
        <end position="393"/>
    </location>
</feature>
<evidence type="ECO:0000256" key="5">
    <source>
        <dbReference type="SAM" id="Phobius"/>
    </source>
</evidence>
<feature type="transmembrane region" description="Helical" evidence="5">
    <location>
        <begin position="353"/>
        <end position="369"/>
    </location>
</feature>
<dbReference type="Pfam" id="PF04932">
    <property type="entry name" value="Wzy_C"/>
    <property type="match status" value="1"/>
</dbReference>
<evidence type="ECO:0000259" key="6">
    <source>
        <dbReference type="Pfam" id="PF04932"/>
    </source>
</evidence>
<evidence type="ECO:0000313" key="7">
    <source>
        <dbReference type="EMBL" id="OGD88027.1"/>
    </source>
</evidence>
<dbReference type="AlphaFoldDB" id="A0A1F5G855"/>
<sequence length="396" mass="44110">MDIIRLFTLLTLASIIPGQLIRIPLGISGAITLTDVSVIVTVLAFTVHSLYSKRKIYLQKNIFYFFLIFIISALASTILALNTFSINEVTLGTFFLIRFIFYFLISVVALNVIKINEIESWLKAILVFGTIFTLIGLIQLLTFPDLRLLTIFGWDPHSTRLVSSLVDPNFTGGLLALFFTVSLSLYVFKKDAAYLLLSILFLASLILTFSRSAYLALTVATIVIGAFKSPRLIFAILLIFLVSLALISKSRERVVAGLTLDETARARIESWQNAYSIFSKNILFGVGFNTFRYVQIQAGAFSIDNPQGGHSGAGVDSSILFVAATTGIFGLGTFILFLISIFKTIFKGIENSYIKLITFTSIILLLVHSQFVNSLFFPQIMIIFWFLLGLNFVRDL</sequence>
<dbReference type="PANTHER" id="PTHR37422:SF13">
    <property type="entry name" value="LIPOPOLYSACCHARIDE BIOSYNTHESIS PROTEIN PA4999-RELATED"/>
    <property type="match status" value="1"/>
</dbReference>
<name>A0A1F5G855_9BACT</name>
<evidence type="ECO:0000256" key="2">
    <source>
        <dbReference type="ARBA" id="ARBA00022692"/>
    </source>
</evidence>
<protein>
    <recommendedName>
        <fullName evidence="6">O-antigen ligase-related domain-containing protein</fullName>
    </recommendedName>
</protein>